<name>A0A0B1ZEY7_9SPHN</name>
<gene>
    <name evidence="1" type="ORF">LK12_22120</name>
</gene>
<accession>A0A0B1ZEY7</accession>
<reference evidence="1 2" key="1">
    <citation type="submission" date="2014-10" db="EMBL/GenBank/DDBJ databases">
        <title>Genome sequence of Novosphingobium malaysiense MUSC 273(T).</title>
        <authorList>
            <person name="Lee L.-H."/>
        </authorList>
    </citation>
    <scope>NUCLEOTIDE SEQUENCE [LARGE SCALE GENOMIC DNA]</scope>
    <source>
        <strain evidence="1 2">MUSC 273</strain>
    </source>
</reference>
<organism evidence="1 2">
    <name type="scientific">Novosphingobium malaysiense</name>
    <dbReference type="NCBI Taxonomy" id="1348853"/>
    <lineage>
        <taxon>Bacteria</taxon>
        <taxon>Pseudomonadati</taxon>
        <taxon>Pseudomonadota</taxon>
        <taxon>Alphaproteobacteria</taxon>
        <taxon>Sphingomonadales</taxon>
        <taxon>Sphingomonadaceae</taxon>
        <taxon>Novosphingobium</taxon>
    </lineage>
</organism>
<dbReference type="Proteomes" id="UP000031057">
    <property type="component" value="Unassembled WGS sequence"/>
</dbReference>
<keyword evidence="2" id="KW-1185">Reference proteome</keyword>
<comment type="caution">
    <text evidence="1">The sequence shown here is derived from an EMBL/GenBank/DDBJ whole genome shotgun (WGS) entry which is preliminary data.</text>
</comment>
<dbReference type="EMBL" id="JTDI01000009">
    <property type="protein sequence ID" value="KHK89055.1"/>
    <property type="molecule type" value="Genomic_DNA"/>
</dbReference>
<protein>
    <recommendedName>
        <fullName evidence="3">AttH domain-containing protein</fullName>
    </recommendedName>
</protein>
<sequence>MQIETTGQLSHMSRRKLFAMGGMAAIAMGVKPDALFAADTAVPAGKAPSTGASGSLPWPRRAKFGGKAIVGPHQASAAAMIDDSPVLGLPRERTFFYGNVRDAEGNLYELVRGMAGKGFGGLDQLFIQSSKGMDTLHVDMASMGTAAPSAGHKAQLDAAGNAVWTSAPGAKGAPFRISMSADGSKAAWKEGDLFELEGELLGPGLQWTVPDADNSEFYVSQVYEMKGHYKGTPVRGILGLDQSYLPQGVLMYSGKDPLFLKDQHHRCWYTWGTRYEDGSYESGHFVLGTERVGFALITNQDGELILDTEVTGNVDLMDDNVWPRRIVVHTSGGNFEFLPDPKGRMPDLLGNIQSFTPQNEGRWRRIGDSRKPVSWFAWGEVQSADRIDYEQHTRF</sequence>
<dbReference type="AlphaFoldDB" id="A0A0B1ZEY7"/>
<dbReference type="OrthoDB" id="6906799at2"/>
<proteinExistence type="predicted"/>
<dbReference type="RefSeq" id="WP_039289993.1">
    <property type="nucleotide sequence ID" value="NZ_JTDI01000009.1"/>
</dbReference>
<evidence type="ECO:0000313" key="1">
    <source>
        <dbReference type="EMBL" id="KHK89055.1"/>
    </source>
</evidence>
<evidence type="ECO:0000313" key="2">
    <source>
        <dbReference type="Proteomes" id="UP000031057"/>
    </source>
</evidence>
<evidence type="ECO:0008006" key="3">
    <source>
        <dbReference type="Google" id="ProtNLM"/>
    </source>
</evidence>